<organism evidence="2 3">
    <name type="scientific">Lineolata rhizophorae</name>
    <dbReference type="NCBI Taxonomy" id="578093"/>
    <lineage>
        <taxon>Eukaryota</taxon>
        <taxon>Fungi</taxon>
        <taxon>Dikarya</taxon>
        <taxon>Ascomycota</taxon>
        <taxon>Pezizomycotina</taxon>
        <taxon>Dothideomycetes</taxon>
        <taxon>Dothideomycetes incertae sedis</taxon>
        <taxon>Lineolatales</taxon>
        <taxon>Lineolataceae</taxon>
        <taxon>Lineolata</taxon>
    </lineage>
</organism>
<sequence>MPFLHVRRYHPRVTPTRSNRALFRTLGGLPIPDGPIRRRVSTPEPQQSHEVHVRTYV</sequence>
<protein>
    <submittedName>
        <fullName evidence="2">Uncharacterized protein</fullName>
    </submittedName>
</protein>
<dbReference type="EMBL" id="MU001693">
    <property type="protein sequence ID" value="KAF2454086.1"/>
    <property type="molecule type" value="Genomic_DNA"/>
</dbReference>
<evidence type="ECO:0000313" key="3">
    <source>
        <dbReference type="Proteomes" id="UP000799766"/>
    </source>
</evidence>
<gene>
    <name evidence="2" type="ORF">BDY21DRAFT_354060</name>
</gene>
<dbReference type="AlphaFoldDB" id="A0A6A6NQT3"/>
<name>A0A6A6NQT3_9PEZI</name>
<feature type="region of interest" description="Disordered" evidence="1">
    <location>
        <begin position="32"/>
        <end position="57"/>
    </location>
</feature>
<keyword evidence="3" id="KW-1185">Reference proteome</keyword>
<proteinExistence type="predicted"/>
<dbReference type="Proteomes" id="UP000799766">
    <property type="component" value="Unassembled WGS sequence"/>
</dbReference>
<evidence type="ECO:0000256" key="1">
    <source>
        <dbReference type="SAM" id="MobiDB-lite"/>
    </source>
</evidence>
<accession>A0A6A6NQT3</accession>
<reference evidence="2" key="1">
    <citation type="journal article" date="2020" name="Stud. Mycol.">
        <title>101 Dothideomycetes genomes: a test case for predicting lifestyles and emergence of pathogens.</title>
        <authorList>
            <person name="Haridas S."/>
            <person name="Albert R."/>
            <person name="Binder M."/>
            <person name="Bloem J."/>
            <person name="Labutti K."/>
            <person name="Salamov A."/>
            <person name="Andreopoulos B."/>
            <person name="Baker S."/>
            <person name="Barry K."/>
            <person name="Bills G."/>
            <person name="Bluhm B."/>
            <person name="Cannon C."/>
            <person name="Castanera R."/>
            <person name="Culley D."/>
            <person name="Daum C."/>
            <person name="Ezra D."/>
            <person name="Gonzalez J."/>
            <person name="Henrissat B."/>
            <person name="Kuo A."/>
            <person name="Liang C."/>
            <person name="Lipzen A."/>
            <person name="Lutzoni F."/>
            <person name="Magnuson J."/>
            <person name="Mondo S."/>
            <person name="Nolan M."/>
            <person name="Ohm R."/>
            <person name="Pangilinan J."/>
            <person name="Park H.-J."/>
            <person name="Ramirez L."/>
            <person name="Alfaro M."/>
            <person name="Sun H."/>
            <person name="Tritt A."/>
            <person name="Yoshinaga Y."/>
            <person name="Zwiers L.-H."/>
            <person name="Turgeon B."/>
            <person name="Goodwin S."/>
            <person name="Spatafora J."/>
            <person name="Crous P."/>
            <person name="Grigoriev I."/>
        </authorList>
    </citation>
    <scope>NUCLEOTIDE SEQUENCE</scope>
    <source>
        <strain evidence="2">ATCC 16933</strain>
    </source>
</reference>
<feature type="compositionally biased region" description="Basic and acidic residues" evidence="1">
    <location>
        <begin position="47"/>
        <end position="57"/>
    </location>
</feature>
<evidence type="ECO:0000313" key="2">
    <source>
        <dbReference type="EMBL" id="KAF2454086.1"/>
    </source>
</evidence>